<dbReference type="NCBIfam" id="TIGR00002">
    <property type="entry name" value="S16"/>
    <property type="match status" value="1"/>
</dbReference>
<evidence type="ECO:0000256" key="3">
    <source>
        <dbReference type="HAMAP-Rule" id="MF_00385"/>
    </source>
</evidence>
<dbReference type="EMBL" id="PUHY01000004">
    <property type="protein sequence ID" value="PQO39949.1"/>
    <property type="molecule type" value="Genomic_DNA"/>
</dbReference>
<dbReference type="SUPFAM" id="SSF54565">
    <property type="entry name" value="Ribosomal protein S16"/>
    <property type="match status" value="1"/>
</dbReference>
<evidence type="ECO:0000256" key="2">
    <source>
        <dbReference type="ARBA" id="ARBA00023274"/>
    </source>
</evidence>
<keyword evidence="1 3" id="KW-0689">Ribosomal protein</keyword>
<reference evidence="5 6" key="1">
    <citation type="submission" date="2018-02" db="EMBL/GenBank/DDBJ databases">
        <title>Comparative genomes isolates from brazilian mangrove.</title>
        <authorList>
            <person name="Araujo J.E."/>
            <person name="Taketani R.G."/>
            <person name="Silva M.C.P."/>
            <person name="Loureco M.V."/>
            <person name="Andreote F.D."/>
        </authorList>
    </citation>
    <scope>NUCLEOTIDE SEQUENCE [LARGE SCALE GENOMIC DNA]</scope>
    <source>
        <strain evidence="5 6">Hex-1 MGV</strain>
    </source>
</reference>
<dbReference type="GO" id="GO:0005737">
    <property type="term" value="C:cytoplasm"/>
    <property type="evidence" value="ECO:0007669"/>
    <property type="project" value="UniProtKB-ARBA"/>
</dbReference>
<keyword evidence="2 3" id="KW-0687">Ribonucleoprotein</keyword>
<feature type="compositionally biased region" description="Low complexity" evidence="4">
    <location>
        <begin position="125"/>
        <end position="141"/>
    </location>
</feature>
<evidence type="ECO:0000313" key="5">
    <source>
        <dbReference type="EMBL" id="PQO39949.1"/>
    </source>
</evidence>
<dbReference type="PANTHER" id="PTHR12919">
    <property type="entry name" value="30S RIBOSOMAL PROTEIN S16"/>
    <property type="match status" value="1"/>
</dbReference>
<dbReference type="InterPro" id="IPR000307">
    <property type="entry name" value="Ribosomal_bS16"/>
</dbReference>
<sequence length="149" mass="16029">MKKMGRTHRPFYRICAMDSRSPRDGKAIEYLGTYDPFIKEKDARVSLKTERVDYWIGVGAQPSPKVAVLIRKYGTNGSHVAAQEEALARMATKTAYVPPKVEIKEPEPEAPAPAEGEAPAEEGAEAAAPAEGEAVEAAAEGSENKEDGA</sequence>
<dbReference type="AlphaFoldDB" id="A0A2S8G682"/>
<dbReference type="GO" id="GO:0003735">
    <property type="term" value="F:structural constituent of ribosome"/>
    <property type="evidence" value="ECO:0007669"/>
    <property type="project" value="InterPro"/>
</dbReference>
<dbReference type="HAMAP" id="MF_00385">
    <property type="entry name" value="Ribosomal_bS16"/>
    <property type="match status" value="1"/>
</dbReference>
<dbReference type="Pfam" id="PF00886">
    <property type="entry name" value="Ribosomal_S16"/>
    <property type="match status" value="1"/>
</dbReference>
<comment type="caution">
    <text evidence="5">The sequence shown here is derived from an EMBL/GenBank/DDBJ whole genome shotgun (WGS) entry which is preliminary data.</text>
</comment>
<dbReference type="GO" id="GO:0006412">
    <property type="term" value="P:translation"/>
    <property type="evidence" value="ECO:0007669"/>
    <property type="project" value="UniProtKB-UniRule"/>
</dbReference>
<evidence type="ECO:0000256" key="4">
    <source>
        <dbReference type="SAM" id="MobiDB-lite"/>
    </source>
</evidence>
<gene>
    <name evidence="3 5" type="primary">rpsP</name>
    <name evidence="5" type="ORF">C5Y83_03815</name>
</gene>
<name>A0A2S8G682_9BACT</name>
<dbReference type="PANTHER" id="PTHR12919:SF20">
    <property type="entry name" value="SMALL RIBOSOMAL SUBUNIT PROTEIN BS16M"/>
    <property type="match status" value="1"/>
</dbReference>
<feature type="region of interest" description="Disordered" evidence="4">
    <location>
        <begin position="98"/>
        <end position="149"/>
    </location>
</feature>
<accession>A0A2S8G682</accession>
<protein>
    <recommendedName>
        <fullName evidence="3">Small ribosomal subunit protein bS16</fullName>
    </recommendedName>
</protein>
<comment type="similarity">
    <text evidence="3">Belongs to the bacterial ribosomal protein bS16 family.</text>
</comment>
<proteinExistence type="inferred from homology"/>
<dbReference type="Proteomes" id="UP000238322">
    <property type="component" value="Unassembled WGS sequence"/>
</dbReference>
<dbReference type="Gene3D" id="3.30.1320.10">
    <property type="match status" value="1"/>
</dbReference>
<dbReference type="GO" id="GO:0015935">
    <property type="term" value="C:small ribosomal subunit"/>
    <property type="evidence" value="ECO:0007669"/>
    <property type="project" value="TreeGrafter"/>
</dbReference>
<dbReference type="InterPro" id="IPR023803">
    <property type="entry name" value="Ribosomal_bS16_dom_sf"/>
</dbReference>
<evidence type="ECO:0000313" key="6">
    <source>
        <dbReference type="Proteomes" id="UP000238322"/>
    </source>
</evidence>
<organism evidence="5 6">
    <name type="scientific">Blastopirellula marina</name>
    <dbReference type="NCBI Taxonomy" id="124"/>
    <lineage>
        <taxon>Bacteria</taxon>
        <taxon>Pseudomonadati</taxon>
        <taxon>Planctomycetota</taxon>
        <taxon>Planctomycetia</taxon>
        <taxon>Pirellulales</taxon>
        <taxon>Pirellulaceae</taxon>
        <taxon>Blastopirellula</taxon>
    </lineage>
</organism>
<evidence type="ECO:0000256" key="1">
    <source>
        <dbReference type="ARBA" id="ARBA00022980"/>
    </source>
</evidence>